<keyword evidence="3" id="KW-1185">Reference proteome</keyword>
<sequence length="205" mass="21828">MQGITAIAARMAQLRELVEPAPTPTVASGSASGSTTTATAFADTLARAVATYQVPGAAPATTVDTSPSSVRRINGDMLPNGLAAHQNGRVPDAALTPVGDTGHRLWQPAAQQLTRLIDDARAQGVTIGITDSYRTYDTQVDLVRRKGLYSQGGLAATPGTSDHGWGLAVDLRLDDRAQAWMRANADRYGFAEDTPREPWHWAYQT</sequence>
<dbReference type="CDD" id="cd14814">
    <property type="entry name" value="Peptidase_M15"/>
    <property type="match status" value="1"/>
</dbReference>
<dbReference type="InterPro" id="IPR052179">
    <property type="entry name" value="DD-CPase-like"/>
</dbReference>
<dbReference type="Pfam" id="PF02557">
    <property type="entry name" value="VanY"/>
    <property type="match status" value="1"/>
</dbReference>
<dbReference type="PANTHER" id="PTHR34385">
    <property type="entry name" value="D-ALANYL-D-ALANINE CARBOXYPEPTIDASE"/>
    <property type="match status" value="1"/>
</dbReference>
<organism evidence="2 3">
    <name type="scientific">Cellulomonas iranensis</name>
    <dbReference type="NCBI Taxonomy" id="76862"/>
    <lineage>
        <taxon>Bacteria</taxon>
        <taxon>Bacillati</taxon>
        <taxon>Actinomycetota</taxon>
        <taxon>Actinomycetes</taxon>
        <taxon>Micrococcales</taxon>
        <taxon>Cellulomonadaceae</taxon>
        <taxon>Cellulomonas</taxon>
    </lineage>
</organism>
<dbReference type="InterPro" id="IPR009045">
    <property type="entry name" value="Zn_M74/Hedgehog-like"/>
</dbReference>
<gene>
    <name evidence="2" type="ORF">JO380_001066</name>
</gene>
<proteinExistence type="predicted"/>
<feature type="domain" description="D-alanyl-D-alanine carboxypeptidase-like core" evidence="1">
    <location>
        <begin position="103"/>
        <end position="204"/>
    </location>
</feature>
<evidence type="ECO:0000313" key="3">
    <source>
        <dbReference type="Proteomes" id="UP001240250"/>
    </source>
</evidence>
<dbReference type="SUPFAM" id="SSF55166">
    <property type="entry name" value="Hedgehog/DD-peptidase"/>
    <property type="match status" value="1"/>
</dbReference>
<comment type="caution">
    <text evidence="2">The sequence shown here is derived from an EMBL/GenBank/DDBJ whole genome shotgun (WGS) entry which is preliminary data.</text>
</comment>
<dbReference type="EMBL" id="JAUSVM010000001">
    <property type="protein sequence ID" value="MDQ0424685.1"/>
    <property type="molecule type" value="Genomic_DNA"/>
</dbReference>
<evidence type="ECO:0000259" key="1">
    <source>
        <dbReference type="Pfam" id="PF02557"/>
    </source>
</evidence>
<dbReference type="Gene3D" id="3.30.1380.10">
    <property type="match status" value="1"/>
</dbReference>
<reference evidence="2 3" key="1">
    <citation type="submission" date="2023-07" db="EMBL/GenBank/DDBJ databases">
        <title>Sequencing the genomes of 1000 actinobacteria strains.</title>
        <authorList>
            <person name="Klenk H.-P."/>
        </authorList>
    </citation>
    <scope>NUCLEOTIDE SEQUENCE [LARGE SCALE GENOMIC DNA]</scope>
    <source>
        <strain evidence="2 3">DSM 14785</strain>
    </source>
</reference>
<dbReference type="RefSeq" id="WP_046530117.1">
    <property type="nucleotide sequence ID" value="NZ_CP084585.1"/>
</dbReference>
<name>A0ABU0GH45_9CELL</name>
<dbReference type="Proteomes" id="UP001240250">
    <property type="component" value="Unassembled WGS sequence"/>
</dbReference>
<dbReference type="PANTHER" id="PTHR34385:SF1">
    <property type="entry name" value="PEPTIDOGLYCAN L-ALANYL-D-GLUTAMATE ENDOPEPTIDASE CWLK"/>
    <property type="match status" value="1"/>
</dbReference>
<dbReference type="InterPro" id="IPR003709">
    <property type="entry name" value="VanY-like_core_dom"/>
</dbReference>
<accession>A0ABU0GH45</accession>
<protein>
    <recommendedName>
        <fullName evidence="1">D-alanyl-D-alanine carboxypeptidase-like core domain-containing protein</fullName>
    </recommendedName>
</protein>
<evidence type="ECO:0000313" key="2">
    <source>
        <dbReference type="EMBL" id="MDQ0424685.1"/>
    </source>
</evidence>